<feature type="domain" description="Co-chaperone DjlA N-terminal" evidence="1">
    <location>
        <begin position="26"/>
        <end position="141"/>
    </location>
</feature>
<dbReference type="EMBL" id="JAUFRC010000001">
    <property type="protein sequence ID" value="MDN3711815.1"/>
    <property type="molecule type" value="Genomic_DNA"/>
</dbReference>
<sequence>MFRNLLSRLFSEEATDTKLSTQDAEVAIAALLVRLARADDHYGKAEKTRIDLILANRRNLDPEDAAEQRAAAEMIEAEAPDTVRFTRLIKDRIPLDVRTGVIEALWSVAYADGRRSAHEDSFVRLISGLLGVTDVDSGIARQKVLKDLGINEK</sequence>
<dbReference type="Gene3D" id="1.10.3680.10">
    <property type="entry name" value="TerB-like"/>
    <property type="match status" value="1"/>
</dbReference>
<dbReference type="InterPro" id="IPR029024">
    <property type="entry name" value="TerB-like"/>
</dbReference>
<reference evidence="3" key="1">
    <citation type="journal article" date="2019" name="Int. J. Syst. Evol. Microbiol.">
        <title>The Global Catalogue of Microorganisms (GCM) 10K type strain sequencing project: providing services to taxonomists for standard genome sequencing and annotation.</title>
        <authorList>
            <consortium name="The Broad Institute Genomics Platform"/>
            <consortium name="The Broad Institute Genome Sequencing Center for Infectious Disease"/>
            <person name="Wu L."/>
            <person name="Ma J."/>
        </authorList>
    </citation>
    <scope>NUCLEOTIDE SEQUENCE [LARGE SCALE GENOMIC DNA]</scope>
    <source>
        <strain evidence="3">CECT 8482</strain>
    </source>
</reference>
<evidence type="ECO:0000313" key="2">
    <source>
        <dbReference type="EMBL" id="MDN3711815.1"/>
    </source>
</evidence>
<dbReference type="SUPFAM" id="SSF158682">
    <property type="entry name" value="TerB-like"/>
    <property type="match status" value="1"/>
</dbReference>
<dbReference type="Proteomes" id="UP001243846">
    <property type="component" value="Unassembled WGS sequence"/>
</dbReference>
<dbReference type="RefSeq" id="WP_377686107.1">
    <property type="nucleotide sequence ID" value="NZ_JBHMDZ010000013.1"/>
</dbReference>
<protein>
    <submittedName>
        <fullName evidence="2">TerB family tellurite resistance protein</fullName>
    </submittedName>
</protein>
<evidence type="ECO:0000259" key="1">
    <source>
        <dbReference type="Pfam" id="PF05099"/>
    </source>
</evidence>
<gene>
    <name evidence="2" type="ORF">QWZ10_08205</name>
</gene>
<dbReference type="CDD" id="cd07313">
    <property type="entry name" value="terB_like_2"/>
    <property type="match status" value="1"/>
</dbReference>
<dbReference type="InterPro" id="IPR007791">
    <property type="entry name" value="DjlA_N"/>
</dbReference>
<name>A0ABT8D4Z4_9RHOB</name>
<accession>A0ABT8D4Z4</accession>
<comment type="caution">
    <text evidence="2">The sequence shown here is derived from an EMBL/GenBank/DDBJ whole genome shotgun (WGS) entry which is preliminary data.</text>
</comment>
<organism evidence="2 3">
    <name type="scientific">Paracoccus cavernae</name>
    <dbReference type="NCBI Taxonomy" id="1571207"/>
    <lineage>
        <taxon>Bacteria</taxon>
        <taxon>Pseudomonadati</taxon>
        <taxon>Pseudomonadota</taxon>
        <taxon>Alphaproteobacteria</taxon>
        <taxon>Rhodobacterales</taxon>
        <taxon>Paracoccaceae</taxon>
        <taxon>Paracoccus</taxon>
    </lineage>
</organism>
<dbReference type="Pfam" id="PF05099">
    <property type="entry name" value="TerB"/>
    <property type="match status" value="1"/>
</dbReference>
<keyword evidence="3" id="KW-1185">Reference proteome</keyword>
<evidence type="ECO:0000313" key="3">
    <source>
        <dbReference type="Proteomes" id="UP001243846"/>
    </source>
</evidence>
<proteinExistence type="predicted"/>